<accession>A0ABQ5TAA2</accession>
<keyword evidence="1" id="KW-1133">Transmembrane helix</keyword>
<organism evidence="3 4">
    <name type="scientific">Brevundimonas intermedia</name>
    <dbReference type="NCBI Taxonomy" id="74315"/>
    <lineage>
        <taxon>Bacteria</taxon>
        <taxon>Pseudomonadati</taxon>
        <taxon>Pseudomonadota</taxon>
        <taxon>Alphaproteobacteria</taxon>
        <taxon>Caulobacterales</taxon>
        <taxon>Caulobacteraceae</taxon>
        <taxon>Brevundimonas</taxon>
    </lineage>
</organism>
<proteinExistence type="predicted"/>
<evidence type="ECO:0000259" key="2">
    <source>
        <dbReference type="Pfam" id="PF07811"/>
    </source>
</evidence>
<dbReference type="InterPro" id="IPR036393">
    <property type="entry name" value="AceGlu_kinase-like_sf"/>
</dbReference>
<gene>
    <name evidence="3" type="ORF">GCM10017620_19980</name>
</gene>
<keyword evidence="4" id="KW-1185">Reference proteome</keyword>
<dbReference type="SUPFAM" id="SSF53633">
    <property type="entry name" value="Carbamate kinase-like"/>
    <property type="match status" value="1"/>
</dbReference>
<protein>
    <submittedName>
        <fullName evidence="3">Pilus biosynthesis protein TadE</fullName>
    </submittedName>
</protein>
<dbReference type="Proteomes" id="UP001143509">
    <property type="component" value="Unassembled WGS sequence"/>
</dbReference>
<keyword evidence="1" id="KW-0812">Transmembrane</keyword>
<dbReference type="EMBL" id="BSFD01000005">
    <property type="protein sequence ID" value="GLK49025.1"/>
    <property type="molecule type" value="Genomic_DNA"/>
</dbReference>
<name>A0ABQ5TAA2_9CAUL</name>
<evidence type="ECO:0000313" key="4">
    <source>
        <dbReference type="Proteomes" id="UP001143509"/>
    </source>
</evidence>
<feature type="domain" description="TadE-like" evidence="2">
    <location>
        <begin position="19"/>
        <end position="60"/>
    </location>
</feature>
<reference evidence="3" key="1">
    <citation type="journal article" date="2014" name="Int. J. Syst. Evol. Microbiol.">
        <title>Complete genome of a new Firmicutes species belonging to the dominant human colonic microbiota ('Ruminococcus bicirculans') reveals two chromosomes and a selective capacity to utilize plant glucans.</title>
        <authorList>
            <consortium name="NISC Comparative Sequencing Program"/>
            <person name="Wegmann U."/>
            <person name="Louis P."/>
            <person name="Goesmann A."/>
            <person name="Henrissat B."/>
            <person name="Duncan S.H."/>
            <person name="Flint H.J."/>
        </authorList>
    </citation>
    <scope>NUCLEOTIDE SEQUENCE</scope>
    <source>
        <strain evidence="3">VKM B-1499</strain>
    </source>
</reference>
<evidence type="ECO:0000313" key="3">
    <source>
        <dbReference type="EMBL" id="GLK49025.1"/>
    </source>
</evidence>
<comment type="caution">
    <text evidence="3">The sequence shown here is derived from an EMBL/GenBank/DDBJ whole genome shotgun (WGS) entry which is preliminary data.</text>
</comment>
<sequence>MPRVSIRKLLRRLAGDERGVSAVEFALIAPVMILFYAGLVDLCQGYMALRRTNHVAAAVADLAAQSTVLTATDVDGIFEAGPGIMAPFNSTDLEQRISSVTRVSASSYKVDWSRSSKTTGALSGDLTVAAAKVPDDMLANGESVIIAEVAYTYASPFQQFLPEFRFERRALLEPRRSAVITCTTC</sequence>
<reference evidence="3" key="2">
    <citation type="submission" date="2023-01" db="EMBL/GenBank/DDBJ databases">
        <authorList>
            <person name="Sun Q."/>
            <person name="Evtushenko L."/>
        </authorList>
    </citation>
    <scope>NUCLEOTIDE SEQUENCE</scope>
    <source>
        <strain evidence="3">VKM B-1499</strain>
    </source>
</reference>
<dbReference type="Pfam" id="PF07811">
    <property type="entry name" value="TadE"/>
    <property type="match status" value="1"/>
</dbReference>
<evidence type="ECO:0000256" key="1">
    <source>
        <dbReference type="SAM" id="Phobius"/>
    </source>
</evidence>
<dbReference type="InterPro" id="IPR012495">
    <property type="entry name" value="TadE-like_dom"/>
</dbReference>
<feature type="transmembrane region" description="Helical" evidence="1">
    <location>
        <begin position="20"/>
        <end position="39"/>
    </location>
</feature>
<keyword evidence="1" id="KW-0472">Membrane</keyword>